<evidence type="ECO:0008006" key="3">
    <source>
        <dbReference type="Google" id="ProtNLM"/>
    </source>
</evidence>
<keyword evidence="2" id="KW-1185">Reference proteome</keyword>
<reference evidence="1 2" key="1">
    <citation type="journal article" date="2021" name="Microbiol. Spectr.">
        <title>A Single Bacterium Capable of Oxidation and Reduction of Iron at Circumneutral pH.</title>
        <authorList>
            <person name="Kato S."/>
            <person name="Ohkuma M."/>
        </authorList>
    </citation>
    <scope>NUCLEOTIDE SEQUENCE [LARGE SCALE GENOMIC DNA]</scope>
    <source>
        <strain evidence="1 2">MIZ03</strain>
    </source>
</reference>
<name>A0ABM7MPH4_9BURK</name>
<dbReference type="SUPFAM" id="SSF51445">
    <property type="entry name" value="(Trans)glycosidases"/>
    <property type="match status" value="1"/>
</dbReference>
<dbReference type="InterPro" id="IPR017853">
    <property type="entry name" value="GH"/>
</dbReference>
<evidence type="ECO:0000313" key="2">
    <source>
        <dbReference type="Proteomes" id="UP000824366"/>
    </source>
</evidence>
<proteinExistence type="predicted"/>
<protein>
    <recommendedName>
        <fullName evidence="3">Alpha-L-arabinofuranosidase</fullName>
    </recommendedName>
</protein>
<dbReference type="Gene3D" id="3.20.20.80">
    <property type="entry name" value="Glycosidases"/>
    <property type="match status" value="1"/>
</dbReference>
<sequence>MLNIRSSLSVVVLILFVHAIALGQCNVQPEIKIRGDTNITVQDSIYRTLTPQFFGFNLELIEFQNSLWNTEGGSVESGVIKLLQRFPGAIYRYPGGTVANHFDWSAAIGPISARRSQQIVGYQEPKAVQFGPSEYLRFVKQTGGTAWYVLNLYGALNTPNTSQNLAKSAGNLAAFFDSERSKGMPAIYRWELGNELDRGSYSWPASKYASVATEVANAVKPFLHEAKLVSMSQDWAHTSTNTFGVDYNSYIAAALSQVTTEFASHLYYDGAPWGLPLPKLIKQLCKNLSSVQSASQNGSLWITEHGRAPLGTPADPGWKNNWPQTAGQAAAISAADMMISIAQTQQTNGAFIHSLHGTKGPWPLFHKRTDGVIYPSAVYWALVLLRETLLDKVLVSAISTLNDAKNGVGYDINAVVMTNDKRNQYSIWLINRGSTASTNKFLVPILAGKRLLIKAAILSSNDPKSNNYSEQYKISPLRKEVYVDVNQFGEFEFVVPAYSVNALKIHNIE</sequence>
<gene>
    <name evidence="1" type="ORF">MIZ03_3054</name>
</gene>
<organism evidence="1 2">
    <name type="scientific">Rhodoferax lithotrophicus</name>
    <dbReference type="NCBI Taxonomy" id="2798804"/>
    <lineage>
        <taxon>Bacteria</taxon>
        <taxon>Pseudomonadati</taxon>
        <taxon>Pseudomonadota</taxon>
        <taxon>Betaproteobacteria</taxon>
        <taxon>Burkholderiales</taxon>
        <taxon>Comamonadaceae</taxon>
        <taxon>Rhodoferax</taxon>
    </lineage>
</organism>
<dbReference type="PANTHER" id="PTHR43576">
    <property type="entry name" value="ALPHA-L-ARABINOFURANOSIDASE C-RELATED"/>
    <property type="match status" value="1"/>
</dbReference>
<accession>A0ABM7MPH4</accession>
<dbReference type="Proteomes" id="UP000824366">
    <property type="component" value="Chromosome"/>
</dbReference>
<dbReference type="EMBL" id="AP024238">
    <property type="protein sequence ID" value="BCO28157.1"/>
    <property type="molecule type" value="Genomic_DNA"/>
</dbReference>
<evidence type="ECO:0000313" key="1">
    <source>
        <dbReference type="EMBL" id="BCO28157.1"/>
    </source>
</evidence>